<keyword evidence="8" id="KW-1185">Reference proteome</keyword>
<dbReference type="GO" id="GO:0005634">
    <property type="term" value="C:nucleus"/>
    <property type="evidence" value="ECO:0007669"/>
    <property type="project" value="UniProtKB-SubCell"/>
</dbReference>
<evidence type="ECO:0000259" key="6">
    <source>
        <dbReference type="PROSITE" id="PS51294"/>
    </source>
</evidence>
<evidence type="ECO:0000313" key="8">
    <source>
        <dbReference type="Proteomes" id="UP000594638"/>
    </source>
</evidence>
<dbReference type="PANTHER" id="PTHR45614:SF285">
    <property type="entry name" value="TRANSCRIPTION FACTOR MYB98"/>
    <property type="match status" value="1"/>
</dbReference>
<evidence type="ECO:0000256" key="2">
    <source>
        <dbReference type="ARBA" id="ARBA00022737"/>
    </source>
</evidence>
<dbReference type="CDD" id="cd00167">
    <property type="entry name" value="SANT"/>
    <property type="match status" value="2"/>
</dbReference>
<accession>A0A8S0UW65</accession>
<dbReference type="AlphaFoldDB" id="A0A8S0UW65"/>
<keyword evidence="2" id="KW-0677">Repeat</keyword>
<sequence length="347" mass="40089">MESFSSRGYLQDFHHLDHNFSSFDLDGYDPFDAFLHASWSKDFDFDKFKVFEETDDDGAGMQNFQGATGFLNFMNTKNSLLEMEITSENIDLMTPNPLHFSVTNKSSCVTAENDHHKKSDTEKKKKCNGNIDESQFALAGRNANKSAKTQWTVEEDGVLIHLVEKFGQRKWSHIAQMLKGRIGKQCRERWHNHLRPDIKKDVWSEEEDKILIEAHAKVGNKWSEIAKKLPRRTENSIKNHWNATKRRQFSKRKPRTKWPRPSTLLQDYIQSLNLGKGDSRRNAQPPDAHPGILINNSFPDVENNPGLIEFSPGDHLVPCCNFDQDLDFVLDDEISMDDLPFHMPRLT</sequence>
<evidence type="ECO:0000259" key="5">
    <source>
        <dbReference type="PROSITE" id="PS50090"/>
    </source>
</evidence>
<feature type="domain" description="HTH myb-type" evidence="6">
    <location>
        <begin position="195"/>
        <end position="249"/>
    </location>
</feature>
<dbReference type="Proteomes" id="UP000594638">
    <property type="component" value="Unassembled WGS sequence"/>
</dbReference>
<dbReference type="Gene3D" id="1.10.10.60">
    <property type="entry name" value="Homeodomain-like"/>
    <property type="match status" value="2"/>
</dbReference>
<evidence type="ECO:0000256" key="4">
    <source>
        <dbReference type="ARBA" id="ARBA00023242"/>
    </source>
</evidence>
<evidence type="ECO:0000256" key="3">
    <source>
        <dbReference type="ARBA" id="ARBA00023125"/>
    </source>
</evidence>
<evidence type="ECO:0000313" key="7">
    <source>
        <dbReference type="EMBL" id="CAA3022121.1"/>
    </source>
</evidence>
<dbReference type="Gramene" id="OE9A115020T1">
    <property type="protein sequence ID" value="OE9A115020C1"/>
    <property type="gene ID" value="OE9A115020"/>
</dbReference>
<dbReference type="PANTHER" id="PTHR45614">
    <property type="entry name" value="MYB PROTEIN-RELATED"/>
    <property type="match status" value="1"/>
</dbReference>
<comment type="caution">
    <text evidence="7">The sequence shown here is derived from an EMBL/GenBank/DDBJ whole genome shotgun (WGS) entry which is preliminary data.</text>
</comment>
<dbReference type="PROSITE" id="PS51294">
    <property type="entry name" value="HTH_MYB"/>
    <property type="match status" value="2"/>
</dbReference>
<reference evidence="7 8" key="1">
    <citation type="submission" date="2019-12" db="EMBL/GenBank/DDBJ databases">
        <authorList>
            <person name="Alioto T."/>
            <person name="Alioto T."/>
            <person name="Gomez Garrido J."/>
        </authorList>
    </citation>
    <scope>NUCLEOTIDE SEQUENCE [LARGE SCALE GENOMIC DNA]</scope>
</reference>
<evidence type="ECO:0000256" key="1">
    <source>
        <dbReference type="ARBA" id="ARBA00004123"/>
    </source>
</evidence>
<name>A0A8S0UW65_OLEEU</name>
<dbReference type="GO" id="GO:0000978">
    <property type="term" value="F:RNA polymerase II cis-regulatory region sequence-specific DNA binding"/>
    <property type="evidence" value="ECO:0007669"/>
    <property type="project" value="TreeGrafter"/>
</dbReference>
<dbReference type="InterPro" id="IPR009057">
    <property type="entry name" value="Homeodomain-like_sf"/>
</dbReference>
<proteinExistence type="predicted"/>
<dbReference type="PROSITE" id="PS50090">
    <property type="entry name" value="MYB_LIKE"/>
    <property type="match status" value="2"/>
</dbReference>
<dbReference type="SMART" id="SM00717">
    <property type="entry name" value="SANT"/>
    <property type="match status" value="2"/>
</dbReference>
<keyword evidence="3" id="KW-0238">DNA-binding</keyword>
<dbReference type="InterPro" id="IPR017930">
    <property type="entry name" value="Myb_dom"/>
</dbReference>
<dbReference type="OrthoDB" id="2143914at2759"/>
<dbReference type="SUPFAM" id="SSF46689">
    <property type="entry name" value="Homeodomain-like"/>
    <property type="match status" value="1"/>
</dbReference>
<comment type="subcellular location">
    <subcellularLocation>
        <location evidence="1">Nucleus</location>
    </subcellularLocation>
</comment>
<feature type="domain" description="Myb-like" evidence="5">
    <location>
        <begin position="143"/>
        <end position="194"/>
    </location>
</feature>
<dbReference type="FunFam" id="1.10.10.60:FF:000010">
    <property type="entry name" value="Transcriptional activator Myb isoform A"/>
    <property type="match status" value="1"/>
</dbReference>
<dbReference type="GO" id="GO:0000981">
    <property type="term" value="F:DNA-binding transcription factor activity, RNA polymerase II-specific"/>
    <property type="evidence" value="ECO:0007669"/>
    <property type="project" value="TreeGrafter"/>
</dbReference>
<protein>
    <submittedName>
        <fullName evidence="7">Transcription factor MYB98-like</fullName>
    </submittedName>
</protein>
<dbReference type="InterPro" id="IPR050560">
    <property type="entry name" value="MYB_TF"/>
</dbReference>
<feature type="domain" description="HTH myb-type" evidence="6">
    <location>
        <begin position="148"/>
        <end position="194"/>
    </location>
</feature>
<dbReference type="EMBL" id="CACTIH010009064">
    <property type="protein sequence ID" value="CAA3022121.1"/>
    <property type="molecule type" value="Genomic_DNA"/>
</dbReference>
<organism evidence="7 8">
    <name type="scientific">Olea europaea subsp. europaea</name>
    <dbReference type="NCBI Taxonomy" id="158383"/>
    <lineage>
        <taxon>Eukaryota</taxon>
        <taxon>Viridiplantae</taxon>
        <taxon>Streptophyta</taxon>
        <taxon>Embryophyta</taxon>
        <taxon>Tracheophyta</taxon>
        <taxon>Spermatophyta</taxon>
        <taxon>Magnoliopsida</taxon>
        <taxon>eudicotyledons</taxon>
        <taxon>Gunneridae</taxon>
        <taxon>Pentapetalae</taxon>
        <taxon>asterids</taxon>
        <taxon>lamiids</taxon>
        <taxon>Lamiales</taxon>
        <taxon>Oleaceae</taxon>
        <taxon>Oleeae</taxon>
        <taxon>Olea</taxon>
    </lineage>
</organism>
<feature type="domain" description="Myb-like" evidence="5">
    <location>
        <begin position="195"/>
        <end position="245"/>
    </location>
</feature>
<keyword evidence="4" id="KW-0539">Nucleus</keyword>
<gene>
    <name evidence="7" type="ORF">OLEA9_A115020</name>
</gene>
<dbReference type="Pfam" id="PF13921">
    <property type="entry name" value="Myb_DNA-bind_6"/>
    <property type="match status" value="1"/>
</dbReference>
<dbReference type="InterPro" id="IPR001005">
    <property type="entry name" value="SANT/Myb"/>
</dbReference>